<keyword evidence="2" id="KW-0808">Transferase</keyword>
<protein>
    <submittedName>
        <fullName evidence="2">N-acetyltransferase</fullName>
    </submittedName>
</protein>
<evidence type="ECO:0000313" key="3">
    <source>
        <dbReference type="Proteomes" id="UP000266118"/>
    </source>
</evidence>
<dbReference type="InterPro" id="IPR045057">
    <property type="entry name" value="Gcn5-rel_NAT"/>
</dbReference>
<dbReference type="PROSITE" id="PS51729">
    <property type="entry name" value="GNAT_YJDJ"/>
    <property type="match status" value="1"/>
</dbReference>
<dbReference type="OrthoDB" id="1120671at2"/>
<reference evidence="2 3" key="1">
    <citation type="submission" date="2018-09" db="EMBL/GenBank/DDBJ databases">
        <title>Arachidicoccus sp. nov., a bacterium isolated from soil.</title>
        <authorList>
            <person name="Weon H.-Y."/>
            <person name="Kwon S.-W."/>
            <person name="Lee S.A."/>
        </authorList>
    </citation>
    <scope>NUCLEOTIDE SEQUENCE [LARGE SCALE GENOMIC DNA]</scope>
    <source>
        <strain evidence="2 3">KIS59-12</strain>
    </source>
</reference>
<accession>A0A386HN01</accession>
<name>A0A386HN01_9BACT</name>
<dbReference type="InterPro" id="IPR016181">
    <property type="entry name" value="Acyl_CoA_acyltransferase"/>
</dbReference>
<sequence>MREIYQQLTLRNNVENQRFELDVENKTAFLEYKIEGNKYLLIHTEVPETLEGKGVAAALVEKVFIFIEESKFKFIPLCPYVLSYLKKHPEWLRLTN</sequence>
<dbReference type="Pfam" id="PF14542">
    <property type="entry name" value="Acetyltransf_CG"/>
    <property type="match status" value="1"/>
</dbReference>
<dbReference type="EMBL" id="CP032489">
    <property type="protein sequence ID" value="AYD47277.1"/>
    <property type="molecule type" value="Genomic_DNA"/>
</dbReference>
<feature type="domain" description="N-acetyltransferase" evidence="1">
    <location>
        <begin position="11"/>
        <end position="96"/>
    </location>
</feature>
<dbReference type="PANTHER" id="PTHR31435">
    <property type="entry name" value="PROTEIN NATD1"/>
    <property type="match status" value="1"/>
</dbReference>
<dbReference type="Proteomes" id="UP000266118">
    <property type="component" value="Chromosome"/>
</dbReference>
<dbReference type="AlphaFoldDB" id="A0A386HN01"/>
<dbReference type="Gene3D" id="3.40.630.30">
    <property type="match status" value="1"/>
</dbReference>
<evidence type="ECO:0000313" key="2">
    <source>
        <dbReference type="EMBL" id="AYD47277.1"/>
    </source>
</evidence>
<organism evidence="2 3">
    <name type="scientific">Arachidicoccus soli</name>
    <dbReference type="NCBI Taxonomy" id="2341117"/>
    <lineage>
        <taxon>Bacteria</taxon>
        <taxon>Pseudomonadati</taxon>
        <taxon>Bacteroidota</taxon>
        <taxon>Chitinophagia</taxon>
        <taxon>Chitinophagales</taxon>
        <taxon>Chitinophagaceae</taxon>
        <taxon>Arachidicoccus</taxon>
    </lineage>
</organism>
<dbReference type="InterPro" id="IPR031165">
    <property type="entry name" value="GNAT_YJDJ"/>
</dbReference>
<dbReference type="PANTHER" id="PTHR31435:SF9">
    <property type="entry name" value="PROTEIN NATD1"/>
    <property type="match status" value="1"/>
</dbReference>
<dbReference type="SUPFAM" id="SSF55729">
    <property type="entry name" value="Acyl-CoA N-acyltransferases (Nat)"/>
    <property type="match status" value="1"/>
</dbReference>
<dbReference type="KEGG" id="ark:D6B99_06425"/>
<dbReference type="RefSeq" id="WP_119986223.1">
    <property type="nucleotide sequence ID" value="NZ_CP032489.1"/>
</dbReference>
<gene>
    <name evidence="2" type="ORF">D6B99_06425</name>
</gene>
<keyword evidence="3" id="KW-1185">Reference proteome</keyword>
<dbReference type="GO" id="GO:0016740">
    <property type="term" value="F:transferase activity"/>
    <property type="evidence" value="ECO:0007669"/>
    <property type="project" value="UniProtKB-KW"/>
</dbReference>
<evidence type="ECO:0000259" key="1">
    <source>
        <dbReference type="PROSITE" id="PS51729"/>
    </source>
</evidence>
<proteinExistence type="predicted"/>